<dbReference type="GO" id="GO:0032259">
    <property type="term" value="P:methylation"/>
    <property type="evidence" value="ECO:0007669"/>
    <property type="project" value="UniProtKB-KW"/>
</dbReference>
<dbReference type="EC" id="2.1.1.77" evidence="3"/>
<accession>A0ABW5GS64</accession>
<evidence type="ECO:0000256" key="1">
    <source>
        <dbReference type="ARBA" id="ARBA00004496"/>
    </source>
</evidence>
<evidence type="ECO:0000256" key="6">
    <source>
        <dbReference type="ARBA" id="ARBA00022603"/>
    </source>
</evidence>
<comment type="similarity">
    <text evidence="2">Belongs to the methyltransferase superfamily. L-isoaspartyl/D-aspartyl protein methyltransferase family.</text>
</comment>
<evidence type="ECO:0000256" key="8">
    <source>
        <dbReference type="ARBA" id="ARBA00022691"/>
    </source>
</evidence>
<dbReference type="EMBL" id="JBHUKU010000022">
    <property type="protein sequence ID" value="MFD2463721.1"/>
    <property type="molecule type" value="Genomic_DNA"/>
</dbReference>
<evidence type="ECO:0000256" key="5">
    <source>
        <dbReference type="ARBA" id="ARBA00022490"/>
    </source>
</evidence>
<dbReference type="RefSeq" id="WP_345386579.1">
    <property type="nucleotide sequence ID" value="NZ_BAABHG010000001.1"/>
</dbReference>
<evidence type="ECO:0000256" key="3">
    <source>
        <dbReference type="ARBA" id="ARBA00011890"/>
    </source>
</evidence>
<dbReference type="CDD" id="cd02440">
    <property type="entry name" value="AdoMet_MTases"/>
    <property type="match status" value="1"/>
</dbReference>
<proteinExistence type="inferred from homology"/>
<comment type="caution">
    <text evidence="12">The sequence shown here is derived from an EMBL/GenBank/DDBJ whole genome shotgun (WGS) entry which is preliminary data.</text>
</comment>
<name>A0ABW5GS64_9PSEU</name>
<evidence type="ECO:0000256" key="9">
    <source>
        <dbReference type="ARBA" id="ARBA00030757"/>
    </source>
</evidence>
<dbReference type="PANTHER" id="PTHR11579:SF0">
    <property type="entry name" value="PROTEIN-L-ISOASPARTATE(D-ASPARTATE) O-METHYLTRANSFERASE"/>
    <property type="match status" value="1"/>
</dbReference>
<keyword evidence="7" id="KW-0808">Transferase</keyword>
<dbReference type="Gene3D" id="3.40.50.150">
    <property type="entry name" value="Vaccinia Virus protein VP39"/>
    <property type="match status" value="1"/>
</dbReference>
<evidence type="ECO:0000256" key="7">
    <source>
        <dbReference type="ARBA" id="ARBA00022679"/>
    </source>
</evidence>
<dbReference type="GO" id="GO:0008168">
    <property type="term" value="F:methyltransferase activity"/>
    <property type="evidence" value="ECO:0007669"/>
    <property type="project" value="UniProtKB-KW"/>
</dbReference>
<dbReference type="SUPFAM" id="SSF53335">
    <property type="entry name" value="S-adenosyl-L-methionine-dependent methyltransferases"/>
    <property type="match status" value="1"/>
</dbReference>
<evidence type="ECO:0000256" key="4">
    <source>
        <dbReference type="ARBA" id="ARBA00013346"/>
    </source>
</evidence>
<dbReference type="PROSITE" id="PS01279">
    <property type="entry name" value="PCMT"/>
    <property type="match status" value="1"/>
</dbReference>
<keyword evidence="5" id="KW-0963">Cytoplasm</keyword>
<evidence type="ECO:0000256" key="10">
    <source>
        <dbReference type="ARBA" id="ARBA00031323"/>
    </source>
</evidence>
<evidence type="ECO:0000256" key="2">
    <source>
        <dbReference type="ARBA" id="ARBA00005369"/>
    </source>
</evidence>
<evidence type="ECO:0000313" key="13">
    <source>
        <dbReference type="Proteomes" id="UP001597419"/>
    </source>
</evidence>
<reference evidence="13" key="1">
    <citation type="journal article" date="2019" name="Int. J. Syst. Evol. Microbiol.">
        <title>The Global Catalogue of Microorganisms (GCM) 10K type strain sequencing project: providing services to taxonomists for standard genome sequencing and annotation.</title>
        <authorList>
            <consortium name="The Broad Institute Genomics Platform"/>
            <consortium name="The Broad Institute Genome Sequencing Center for Infectious Disease"/>
            <person name="Wu L."/>
            <person name="Ma J."/>
        </authorList>
    </citation>
    <scope>NUCLEOTIDE SEQUENCE [LARGE SCALE GENOMIC DNA]</scope>
    <source>
        <strain evidence="13">CGMCC 4.7643</strain>
    </source>
</reference>
<dbReference type="InterPro" id="IPR000682">
    <property type="entry name" value="PCMT"/>
</dbReference>
<dbReference type="Pfam" id="PF01135">
    <property type="entry name" value="PCMT"/>
    <property type="match status" value="1"/>
</dbReference>
<organism evidence="12 13">
    <name type="scientific">Amycolatopsis samaneae</name>
    <dbReference type="NCBI Taxonomy" id="664691"/>
    <lineage>
        <taxon>Bacteria</taxon>
        <taxon>Bacillati</taxon>
        <taxon>Actinomycetota</taxon>
        <taxon>Actinomycetes</taxon>
        <taxon>Pseudonocardiales</taxon>
        <taxon>Pseudonocardiaceae</taxon>
        <taxon>Amycolatopsis</taxon>
    </lineage>
</organism>
<keyword evidence="13" id="KW-1185">Reference proteome</keyword>
<keyword evidence="8" id="KW-0949">S-adenosyl-L-methionine</keyword>
<sequence>MIDWERAFATVPREHFIPDEIYERTEGNQHITIRRHREPERWRELVESDVPVITQLNDGRETDGSLVSSSSSMPSVMKSMLYALEAEAGDTVLEIGTGTGWNAALLSTACTVTTVEVDTILAEQARKRLRAYDVAVIAGDGTHGYPGNAPYDRILSTASVTNAVPYEWIEQTAPGGRIVVPWGTDFLATPLLRMTAHGDGTASGTFDGQADFMQLRDRRIPREIPERENDPYTESTTDLHPYYAVGDLDGSAFAVSLFLSDVQYNALDVNDEQKYELLLWDRARSSWATVGIGEPGAHPVRRHGPRDIWKEIEAAVEFWAAHGKPRYTRFGVMVTPERQWVYLDDPANEVNTLR</sequence>
<protein>
    <recommendedName>
        <fullName evidence="4">Protein-L-isoaspartate O-methyltransferase</fullName>
        <ecNumber evidence="3">2.1.1.77</ecNumber>
    </recommendedName>
    <alternativeName>
        <fullName evidence="11">L-isoaspartyl protein carboxyl methyltransferase</fullName>
    </alternativeName>
    <alternativeName>
        <fullName evidence="9">Protein L-isoaspartyl methyltransferase</fullName>
    </alternativeName>
    <alternativeName>
        <fullName evidence="10">Protein-beta-aspartate methyltransferase</fullName>
    </alternativeName>
</protein>
<evidence type="ECO:0000313" key="12">
    <source>
        <dbReference type="EMBL" id="MFD2463721.1"/>
    </source>
</evidence>
<evidence type="ECO:0000256" key="11">
    <source>
        <dbReference type="ARBA" id="ARBA00031350"/>
    </source>
</evidence>
<comment type="subcellular location">
    <subcellularLocation>
        <location evidence="1">Cytoplasm</location>
    </subcellularLocation>
</comment>
<gene>
    <name evidence="12" type="ORF">ACFSYJ_34255</name>
</gene>
<dbReference type="Proteomes" id="UP001597419">
    <property type="component" value="Unassembled WGS sequence"/>
</dbReference>
<keyword evidence="6 12" id="KW-0489">Methyltransferase</keyword>
<dbReference type="InterPro" id="IPR029063">
    <property type="entry name" value="SAM-dependent_MTases_sf"/>
</dbReference>
<dbReference type="PANTHER" id="PTHR11579">
    <property type="entry name" value="PROTEIN-L-ISOASPARTATE O-METHYLTRANSFERASE"/>
    <property type="match status" value="1"/>
</dbReference>